<dbReference type="AlphaFoldDB" id="A0A183VCD0"/>
<evidence type="ECO:0000313" key="3">
    <source>
        <dbReference type="Proteomes" id="UP000050794"/>
    </source>
</evidence>
<reference evidence="4" key="1">
    <citation type="submission" date="2016-06" db="UniProtKB">
        <authorList>
            <consortium name="WormBaseParasite"/>
        </authorList>
    </citation>
    <scope>IDENTIFICATION</scope>
</reference>
<keyword evidence="3" id="KW-1185">Reference proteome</keyword>
<dbReference type="WBParaSite" id="TCNE_0001840401-mRNA-1">
    <property type="protein sequence ID" value="TCNE_0001840401-mRNA-1"/>
    <property type="gene ID" value="TCNE_0001840401"/>
</dbReference>
<dbReference type="PROSITE" id="PS51396">
    <property type="entry name" value="PUL"/>
    <property type="match status" value="1"/>
</dbReference>
<dbReference type="InterPro" id="IPR013535">
    <property type="entry name" value="PUL_dom"/>
</dbReference>
<dbReference type="Pfam" id="PF08324">
    <property type="entry name" value="PUL"/>
    <property type="match status" value="1"/>
</dbReference>
<dbReference type="Proteomes" id="UP000050794">
    <property type="component" value="Unassembled WGS sequence"/>
</dbReference>
<dbReference type="InterPro" id="IPR011989">
    <property type="entry name" value="ARM-like"/>
</dbReference>
<protein>
    <submittedName>
        <fullName evidence="4">PUL domain-containing protein</fullName>
    </submittedName>
</protein>
<feature type="domain" description="PUL" evidence="2">
    <location>
        <begin position="1"/>
        <end position="236"/>
    </location>
</feature>
<dbReference type="InterPro" id="IPR016024">
    <property type="entry name" value="ARM-type_fold"/>
</dbReference>
<organism evidence="3 4">
    <name type="scientific">Toxocara canis</name>
    <name type="common">Canine roundworm</name>
    <dbReference type="NCBI Taxonomy" id="6265"/>
    <lineage>
        <taxon>Eukaryota</taxon>
        <taxon>Metazoa</taxon>
        <taxon>Ecdysozoa</taxon>
        <taxon>Nematoda</taxon>
        <taxon>Chromadorea</taxon>
        <taxon>Rhabditida</taxon>
        <taxon>Spirurina</taxon>
        <taxon>Ascaridomorpha</taxon>
        <taxon>Ascaridoidea</taxon>
        <taxon>Toxocaridae</taxon>
        <taxon>Toxocara</taxon>
    </lineage>
</organism>
<evidence type="ECO:0000259" key="2">
    <source>
        <dbReference type="PROSITE" id="PS51396"/>
    </source>
</evidence>
<evidence type="ECO:0000256" key="1">
    <source>
        <dbReference type="SAM" id="MobiDB-lite"/>
    </source>
</evidence>
<dbReference type="SUPFAM" id="SSF48371">
    <property type="entry name" value="ARM repeat"/>
    <property type="match status" value="1"/>
</dbReference>
<evidence type="ECO:0000313" key="4">
    <source>
        <dbReference type="WBParaSite" id="TCNE_0001840401-mRNA-1"/>
    </source>
</evidence>
<sequence length="269" mass="29156">LIAVEAILRNSSYEPSDVHITAIDTGLLWTSDAIVPIMDAFRLALLNRRFNEIYCGVKTERETGSRGMNTLQKLIAVLTNAVSDPVRILACRAIANAAVHRWGREMLMNGLNDSLAVVISQLSSRKEALQLAAASAAANWSLLLLRHSESSTADESSLRRDMTKTLVKYLKMTESFGGYSEATKIRILQALATVMWGDIAVIKVAKEADVVGTVNRVKDALVAECGKAIARDIVGMSALTLTTQAMADLPKPELEAGSNEEVGVRRSDV</sequence>
<accession>A0A183VCD0</accession>
<dbReference type="Gene3D" id="1.25.10.10">
    <property type="entry name" value="Leucine-rich Repeat Variant"/>
    <property type="match status" value="1"/>
</dbReference>
<feature type="region of interest" description="Disordered" evidence="1">
    <location>
        <begin position="250"/>
        <end position="269"/>
    </location>
</feature>
<proteinExistence type="predicted"/>
<name>A0A183VCD0_TOXCA</name>